<dbReference type="InterPro" id="IPR036890">
    <property type="entry name" value="HATPase_C_sf"/>
</dbReference>
<dbReference type="SMART" id="SM00304">
    <property type="entry name" value="HAMP"/>
    <property type="match status" value="1"/>
</dbReference>
<dbReference type="SMART" id="SM00388">
    <property type="entry name" value="HisKA"/>
    <property type="match status" value="1"/>
</dbReference>
<dbReference type="SMART" id="SM00387">
    <property type="entry name" value="HATPase_c"/>
    <property type="match status" value="1"/>
</dbReference>
<dbReference type="Gene3D" id="6.10.340.10">
    <property type="match status" value="1"/>
</dbReference>
<dbReference type="Pfam" id="PF00512">
    <property type="entry name" value="HisKA"/>
    <property type="match status" value="1"/>
</dbReference>
<evidence type="ECO:0000256" key="1">
    <source>
        <dbReference type="ARBA" id="ARBA00000085"/>
    </source>
</evidence>
<dbReference type="SUPFAM" id="SSF47384">
    <property type="entry name" value="Homodimeric domain of signal transducing histidine kinase"/>
    <property type="match status" value="1"/>
</dbReference>
<comment type="catalytic activity">
    <reaction evidence="1">
        <text>ATP + protein L-histidine = ADP + protein N-phospho-L-histidine.</text>
        <dbReference type="EC" id="2.7.13.3"/>
    </reaction>
</comment>
<keyword evidence="4" id="KW-0597">Phosphoprotein</keyword>
<proteinExistence type="predicted"/>
<dbReference type="InterPro" id="IPR003661">
    <property type="entry name" value="HisK_dim/P_dom"/>
</dbReference>
<dbReference type="AlphaFoldDB" id="A0A967F065"/>
<keyword evidence="6" id="KW-0418">Kinase</keyword>
<dbReference type="Pfam" id="PF21689">
    <property type="entry name" value="TorS_sensor_domain"/>
    <property type="match status" value="1"/>
</dbReference>
<dbReference type="InterPro" id="IPR005467">
    <property type="entry name" value="His_kinase_dom"/>
</dbReference>
<accession>A0A967F065</accession>
<dbReference type="Gene3D" id="1.10.287.130">
    <property type="match status" value="1"/>
</dbReference>
<dbReference type="InterPro" id="IPR003660">
    <property type="entry name" value="HAMP_dom"/>
</dbReference>
<dbReference type="Pfam" id="PF02518">
    <property type="entry name" value="HATPase_c"/>
    <property type="match status" value="1"/>
</dbReference>
<keyword evidence="11" id="KW-1185">Reference proteome</keyword>
<dbReference type="PROSITE" id="PS50885">
    <property type="entry name" value="HAMP"/>
    <property type="match status" value="1"/>
</dbReference>
<dbReference type="GO" id="GO:0000156">
    <property type="term" value="F:phosphorelay response regulator activity"/>
    <property type="evidence" value="ECO:0007669"/>
    <property type="project" value="TreeGrafter"/>
</dbReference>
<dbReference type="PROSITE" id="PS50109">
    <property type="entry name" value="HIS_KIN"/>
    <property type="match status" value="1"/>
</dbReference>
<dbReference type="Gene3D" id="1.20.58.920">
    <property type="match status" value="1"/>
</dbReference>
<dbReference type="Gene3D" id="3.30.565.10">
    <property type="entry name" value="Histidine kinase-like ATPase, C-terminal domain"/>
    <property type="match status" value="1"/>
</dbReference>
<dbReference type="InterPro" id="IPR038188">
    <property type="entry name" value="TorS_sensor_sf"/>
</dbReference>
<evidence type="ECO:0000256" key="3">
    <source>
        <dbReference type="ARBA" id="ARBA00012438"/>
    </source>
</evidence>
<dbReference type="PANTHER" id="PTHR42878:SF15">
    <property type="entry name" value="BACTERIOPHYTOCHROME"/>
    <property type="match status" value="1"/>
</dbReference>
<dbReference type="EC" id="2.7.13.3" evidence="3"/>
<sequence length="609" mass="67331">MLDRALPAALDTERMAAQVLSVIAATPALIAARDNSLLDGEAARIRSVNEEFRVNLAQIRHLGVAEAPLSVIERDFNTLFANLERQVDLVRKRNRARGRLAVSAEQIKDSANRLIEALKPSIVEASAALLTKTDGIRQALSRPRVVRTETIETFEELVATDYYNVERLTQMRFLADNMVKYVDALILTGNLGRVVTIRQNLSIDLRGLARATLEVHNPLLRELIAQSLQGLSSGAHGAKNVFELQSELIGVDNQLARLSEDNRNIAQKLRADADLLISEVGALIGASSDEARRAVKFGRIVLAIIAVVAFGAAIYISWRYVLKDVVRRLGRLADITRDLAQGNISVIVDVTGTDELGEMADAVRVFKSNAADLRRSNVELEQFAYVASHDLKAPLRGISNLATWIEQDLADVMKDDTKQHLSLLQGRIDRMARLLDDLLQFSRVGREKVEPQPLDLNESLPELFTITADCDRFRLHIPAKLPRLVTAKAPLEQIFLNLLGNAIKHHDAEGGNIEIEFEDLGKVYQFLVRDDGPGIPREFHGKVFGMFQTLKSRDDVEGSGMGLAIVKKTVESIGCTVVLESSPETARGTSFRFTWPKHWRSAAIAAKAA</sequence>
<dbReference type="Proteomes" id="UP000761264">
    <property type="component" value="Unassembled WGS sequence"/>
</dbReference>
<comment type="subcellular location">
    <subcellularLocation>
        <location evidence="2">Membrane</location>
    </subcellularLocation>
</comment>
<feature type="domain" description="Histidine kinase" evidence="8">
    <location>
        <begin position="386"/>
        <end position="599"/>
    </location>
</feature>
<evidence type="ECO:0000256" key="4">
    <source>
        <dbReference type="ARBA" id="ARBA00022553"/>
    </source>
</evidence>
<keyword evidence="7" id="KW-0472">Membrane</keyword>
<evidence type="ECO:0000256" key="5">
    <source>
        <dbReference type="ARBA" id="ARBA00022679"/>
    </source>
</evidence>
<evidence type="ECO:0000259" key="8">
    <source>
        <dbReference type="PROSITE" id="PS50109"/>
    </source>
</evidence>
<dbReference type="SUPFAM" id="SSF55874">
    <property type="entry name" value="ATPase domain of HSP90 chaperone/DNA topoisomerase II/histidine kinase"/>
    <property type="match status" value="1"/>
</dbReference>
<keyword evidence="7" id="KW-1133">Transmembrane helix</keyword>
<dbReference type="RefSeq" id="WP_167227568.1">
    <property type="nucleotide sequence ID" value="NZ_JAAQPH010000015.1"/>
</dbReference>
<dbReference type="InterPro" id="IPR004358">
    <property type="entry name" value="Sig_transdc_His_kin-like_C"/>
</dbReference>
<reference evidence="10" key="1">
    <citation type="submission" date="2020-03" db="EMBL/GenBank/DDBJ databases">
        <title>Genome of Pelagibius litoralis DSM 21314T.</title>
        <authorList>
            <person name="Wang G."/>
        </authorList>
    </citation>
    <scope>NUCLEOTIDE SEQUENCE</scope>
    <source>
        <strain evidence="10">DSM 21314</strain>
    </source>
</reference>
<dbReference type="GO" id="GO:0000155">
    <property type="term" value="F:phosphorelay sensor kinase activity"/>
    <property type="evidence" value="ECO:0007669"/>
    <property type="project" value="InterPro"/>
</dbReference>
<protein>
    <recommendedName>
        <fullName evidence="3">histidine kinase</fullName>
        <ecNumber evidence="3">2.7.13.3</ecNumber>
    </recommendedName>
</protein>
<keyword evidence="7" id="KW-0812">Transmembrane</keyword>
<dbReference type="EMBL" id="JAAQPH010000015">
    <property type="protein sequence ID" value="NIA70698.1"/>
    <property type="molecule type" value="Genomic_DNA"/>
</dbReference>
<dbReference type="GO" id="GO:0016020">
    <property type="term" value="C:membrane"/>
    <property type="evidence" value="ECO:0007669"/>
    <property type="project" value="UniProtKB-SubCell"/>
</dbReference>
<dbReference type="InterPro" id="IPR050351">
    <property type="entry name" value="BphY/WalK/GraS-like"/>
</dbReference>
<evidence type="ECO:0000313" key="10">
    <source>
        <dbReference type="EMBL" id="NIA70698.1"/>
    </source>
</evidence>
<keyword evidence="5" id="KW-0808">Transferase</keyword>
<organism evidence="10 11">
    <name type="scientific">Pelagibius litoralis</name>
    <dbReference type="NCBI Taxonomy" id="374515"/>
    <lineage>
        <taxon>Bacteria</taxon>
        <taxon>Pseudomonadati</taxon>
        <taxon>Pseudomonadota</taxon>
        <taxon>Alphaproteobacteria</taxon>
        <taxon>Rhodospirillales</taxon>
        <taxon>Rhodovibrionaceae</taxon>
        <taxon>Pelagibius</taxon>
    </lineage>
</organism>
<comment type="caution">
    <text evidence="10">The sequence shown here is derived from an EMBL/GenBank/DDBJ whole genome shotgun (WGS) entry which is preliminary data.</text>
</comment>
<dbReference type="Pfam" id="PF00672">
    <property type="entry name" value="HAMP"/>
    <property type="match status" value="1"/>
</dbReference>
<evidence type="ECO:0000259" key="9">
    <source>
        <dbReference type="PROSITE" id="PS50885"/>
    </source>
</evidence>
<dbReference type="PRINTS" id="PR00344">
    <property type="entry name" value="BCTRLSENSOR"/>
</dbReference>
<feature type="transmembrane region" description="Helical" evidence="7">
    <location>
        <begin position="300"/>
        <end position="322"/>
    </location>
</feature>
<dbReference type="InterPro" id="IPR036097">
    <property type="entry name" value="HisK_dim/P_sf"/>
</dbReference>
<dbReference type="CDD" id="cd06225">
    <property type="entry name" value="HAMP"/>
    <property type="match status" value="1"/>
</dbReference>
<dbReference type="CDD" id="cd00082">
    <property type="entry name" value="HisKA"/>
    <property type="match status" value="1"/>
</dbReference>
<dbReference type="GO" id="GO:0007234">
    <property type="term" value="P:osmosensory signaling via phosphorelay pathway"/>
    <property type="evidence" value="ECO:0007669"/>
    <property type="project" value="TreeGrafter"/>
</dbReference>
<feature type="domain" description="HAMP" evidence="9">
    <location>
        <begin position="323"/>
        <end position="375"/>
    </location>
</feature>
<evidence type="ECO:0000256" key="6">
    <source>
        <dbReference type="ARBA" id="ARBA00022777"/>
    </source>
</evidence>
<name>A0A967F065_9PROT</name>
<evidence type="ECO:0000256" key="7">
    <source>
        <dbReference type="SAM" id="Phobius"/>
    </source>
</evidence>
<evidence type="ECO:0000256" key="2">
    <source>
        <dbReference type="ARBA" id="ARBA00004370"/>
    </source>
</evidence>
<dbReference type="InterPro" id="IPR003594">
    <property type="entry name" value="HATPase_dom"/>
</dbReference>
<evidence type="ECO:0000313" key="11">
    <source>
        <dbReference type="Proteomes" id="UP000761264"/>
    </source>
</evidence>
<gene>
    <name evidence="10" type="ORF">HBA54_19040</name>
</gene>
<dbReference type="GO" id="GO:0030295">
    <property type="term" value="F:protein kinase activator activity"/>
    <property type="evidence" value="ECO:0007669"/>
    <property type="project" value="TreeGrafter"/>
</dbReference>
<dbReference type="SUPFAM" id="SSF158472">
    <property type="entry name" value="HAMP domain-like"/>
    <property type="match status" value="1"/>
</dbReference>
<dbReference type="PANTHER" id="PTHR42878">
    <property type="entry name" value="TWO-COMPONENT HISTIDINE KINASE"/>
    <property type="match status" value="1"/>
</dbReference>